<gene>
    <name evidence="1" type="ORF">RN001_002433</name>
</gene>
<protein>
    <submittedName>
        <fullName evidence="1">Uncharacterized protein</fullName>
    </submittedName>
</protein>
<dbReference type="Proteomes" id="UP001353858">
    <property type="component" value="Unassembled WGS sequence"/>
</dbReference>
<name>A0AAN7Q8M9_9COLE</name>
<accession>A0AAN7Q8M9</accession>
<evidence type="ECO:0000313" key="2">
    <source>
        <dbReference type="Proteomes" id="UP001353858"/>
    </source>
</evidence>
<reference evidence="2" key="1">
    <citation type="submission" date="2023-01" db="EMBL/GenBank/DDBJ databases">
        <title>Key to firefly adult light organ development and bioluminescence: homeobox transcription factors regulate luciferase expression and transportation to peroxisome.</title>
        <authorList>
            <person name="Fu X."/>
        </authorList>
    </citation>
    <scope>NUCLEOTIDE SEQUENCE [LARGE SCALE GENOMIC DNA]</scope>
</reference>
<organism evidence="1 2">
    <name type="scientific">Aquatica leii</name>
    <dbReference type="NCBI Taxonomy" id="1421715"/>
    <lineage>
        <taxon>Eukaryota</taxon>
        <taxon>Metazoa</taxon>
        <taxon>Ecdysozoa</taxon>
        <taxon>Arthropoda</taxon>
        <taxon>Hexapoda</taxon>
        <taxon>Insecta</taxon>
        <taxon>Pterygota</taxon>
        <taxon>Neoptera</taxon>
        <taxon>Endopterygota</taxon>
        <taxon>Coleoptera</taxon>
        <taxon>Polyphaga</taxon>
        <taxon>Elateriformia</taxon>
        <taxon>Elateroidea</taxon>
        <taxon>Lampyridae</taxon>
        <taxon>Luciolinae</taxon>
        <taxon>Aquatica</taxon>
    </lineage>
</organism>
<evidence type="ECO:0000313" key="1">
    <source>
        <dbReference type="EMBL" id="KAK4886162.1"/>
    </source>
</evidence>
<proteinExistence type="predicted"/>
<dbReference type="EMBL" id="JARPUR010000001">
    <property type="protein sequence ID" value="KAK4886162.1"/>
    <property type="molecule type" value="Genomic_DNA"/>
</dbReference>
<keyword evidence="2" id="KW-1185">Reference proteome</keyword>
<sequence>MSEDQILSNFVQGDLWQYKLKSFSKDKFVLPIFLYYDDFKIGNPLGSHAGINKLGGVYVSIPCLPTEFFSKLDNIYLVMLFKTNDRKSFGDSRIFQILIDELILLRENGIMMQGINERVYFDLGLILVDNLEQNSLLGFIENFVGNYCCRFCKIPKTLRLHTCSPIIKYNRNGRNYIDDCLLNHVSSTRIKYNSS</sequence>
<comment type="caution">
    <text evidence="1">The sequence shown here is derived from an EMBL/GenBank/DDBJ whole genome shotgun (WGS) entry which is preliminary data.</text>
</comment>
<dbReference type="AlphaFoldDB" id="A0AAN7Q8M9"/>